<proteinExistence type="predicted"/>
<dbReference type="InterPro" id="IPR032675">
    <property type="entry name" value="LRR_dom_sf"/>
</dbReference>
<organism evidence="2 3">
    <name type="scientific">Gymnopilus junonius</name>
    <name type="common">Spectacular rustgill mushroom</name>
    <name type="synonym">Gymnopilus spectabilis subsp. junonius</name>
    <dbReference type="NCBI Taxonomy" id="109634"/>
    <lineage>
        <taxon>Eukaryota</taxon>
        <taxon>Fungi</taxon>
        <taxon>Dikarya</taxon>
        <taxon>Basidiomycota</taxon>
        <taxon>Agaricomycotina</taxon>
        <taxon>Agaricomycetes</taxon>
        <taxon>Agaricomycetidae</taxon>
        <taxon>Agaricales</taxon>
        <taxon>Agaricineae</taxon>
        <taxon>Hymenogastraceae</taxon>
        <taxon>Gymnopilus</taxon>
    </lineage>
</organism>
<name>A0A9P5NH89_GYMJU</name>
<feature type="domain" description="F-box" evidence="1">
    <location>
        <begin position="10"/>
        <end position="47"/>
    </location>
</feature>
<protein>
    <recommendedName>
        <fullName evidence="1">F-box domain-containing protein</fullName>
    </recommendedName>
</protein>
<dbReference type="AlphaFoldDB" id="A0A9P5NH89"/>
<feature type="non-terminal residue" evidence="2">
    <location>
        <position position="444"/>
    </location>
</feature>
<reference evidence="2" key="1">
    <citation type="submission" date="2020-11" db="EMBL/GenBank/DDBJ databases">
        <authorList>
            <consortium name="DOE Joint Genome Institute"/>
            <person name="Ahrendt S."/>
            <person name="Riley R."/>
            <person name="Andreopoulos W."/>
            <person name="LaButti K."/>
            <person name="Pangilinan J."/>
            <person name="Ruiz-duenas F.J."/>
            <person name="Barrasa J.M."/>
            <person name="Sanchez-Garcia M."/>
            <person name="Camarero S."/>
            <person name="Miyauchi S."/>
            <person name="Serrano A."/>
            <person name="Linde D."/>
            <person name="Babiker R."/>
            <person name="Drula E."/>
            <person name="Ayuso-Fernandez I."/>
            <person name="Pacheco R."/>
            <person name="Padilla G."/>
            <person name="Ferreira P."/>
            <person name="Barriuso J."/>
            <person name="Kellner H."/>
            <person name="Castanera R."/>
            <person name="Alfaro M."/>
            <person name="Ramirez L."/>
            <person name="Pisabarro A.G."/>
            <person name="Kuo A."/>
            <person name="Tritt A."/>
            <person name="Lipzen A."/>
            <person name="He G."/>
            <person name="Yan M."/>
            <person name="Ng V."/>
            <person name="Cullen D."/>
            <person name="Martin F."/>
            <person name="Rosso M.-N."/>
            <person name="Henrissat B."/>
            <person name="Hibbett D."/>
            <person name="Martinez A.T."/>
            <person name="Grigoriev I.V."/>
        </authorList>
    </citation>
    <scope>NUCLEOTIDE SEQUENCE</scope>
    <source>
        <strain evidence="2">AH 44721</strain>
    </source>
</reference>
<dbReference type="Proteomes" id="UP000724874">
    <property type="component" value="Unassembled WGS sequence"/>
</dbReference>
<dbReference type="SUPFAM" id="SSF52047">
    <property type="entry name" value="RNI-like"/>
    <property type="match status" value="1"/>
</dbReference>
<dbReference type="Pfam" id="PF12937">
    <property type="entry name" value="F-box-like"/>
    <property type="match status" value="1"/>
</dbReference>
<evidence type="ECO:0000259" key="1">
    <source>
        <dbReference type="Pfam" id="PF12937"/>
    </source>
</evidence>
<dbReference type="CDD" id="cd09917">
    <property type="entry name" value="F-box_SF"/>
    <property type="match status" value="1"/>
</dbReference>
<accession>A0A9P5NH89</accession>
<dbReference type="InterPro" id="IPR001810">
    <property type="entry name" value="F-box_dom"/>
</dbReference>
<dbReference type="InterPro" id="IPR036047">
    <property type="entry name" value="F-box-like_dom_sf"/>
</dbReference>
<gene>
    <name evidence="2" type="ORF">CPB84DRAFT_1964330</name>
</gene>
<comment type="caution">
    <text evidence="2">The sequence shown here is derived from an EMBL/GenBank/DDBJ whole genome shotgun (WGS) entry which is preliminary data.</text>
</comment>
<sequence length="444" mass="49893">MAKEFDPEFIPDDIWISIFENLSSAAQIAVLARTCQRFRVLARKPLLREIRWGKFESTKRNLDAWKSSDLVTLPRKVAIGISFDFCSKGHWFYMTEEMRLHDRIHAQLQHFSMLHELILDGTALSPYTYTVLASLPSLRSLSITDCTFIPLATPFYHHTAHATHAPAPTFNFTSLPLTSLLLHKLAFPTDLGIGGFSTEDDPNHPLHLLLAPNIHTLSLAWTSARAIMYANNLWRLTNITQLEVVMPFLTRDLVDALVVFTDRCAPDVRVALIVDHHNLSEQQVVGGVYIPIRGVWKYKGPLSFATWWPQPQPRPQSRAVGEDELAVAPLTHLTMNVPAEVSALVHGLEKLPRTMRVLEVQMRKWDVEVLYAIRELFPLLSTLVVRYGLGKLPWNFLVTLGSEILPKLAHLHTLTIIPDPACASTRAVDTNLNLSMSAQSAAAG</sequence>
<keyword evidence="3" id="KW-1185">Reference proteome</keyword>
<dbReference type="Gene3D" id="3.80.10.10">
    <property type="entry name" value="Ribonuclease Inhibitor"/>
    <property type="match status" value="1"/>
</dbReference>
<dbReference type="SUPFAM" id="SSF81383">
    <property type="entry name" value="F-box domain"/>
    <property type="match status" value="1"/>
</dbReference>
<evidence type="ECO:0000313" key="2">
    <source>
        <dbReference type="EMBL" id="KAF8887850.1"/>
    </source>
</evidence>
<evidence type="ECO:0000313" key="3">
    <source>
        <dbReference type="Proteomes" id="UP000724874"/>
    </source>
</evidence>
<dbReference type="EMBL" id="JADNYJ010000088">
    <property type="protein sequence ID" value="KAF8887850.1"/>
    <property type="molecule type" value="Genomic_DNA"/>
</dbReference>
<dbReference type="OrthoDB" id="5354526at2759"/>